<protein>
    <submittedName>
        <fullName evidence="1">Uncharacterized protein</fullName>
    </submittedName>
</protein>
<proteinExistence type="predicted"/>
<evidence type="ECO:0000313" key="2">
    <source>
        <dbReference type="Proteomes" id="UP000566819"/>
    </source>
</evidence>
<dbReference type="AlphaFoldDB" id="A0A8H4RBW3"/>
<sequence>MGSLFFFLRDALLRFYKRIKDINIHFRLFNVDAQELPGHLSTEESQFDRIEVSNICDRGYLGPEKILSTFSPLLKSKIINLKAVLLMLFLNAVSEVYYNDPNSEQRFNESRLLIQKFIPVTPITLITMIVGGASIMTSPEMIRISSCYTMFGDFEKAFGTFLKDVQIHKLTKKYRIKIKEKHSIIEPWPLRVTEKTTKEEFEIRLAPMFVPGPTMPGVEVITKNLITIITRQVKLEVDINTIPTELIKPVLTKIVNLSKLKTALKTVSSK</sequence>
<comment type="caution">
    <text evidence="1">The sequence shown here is derived from an EMBL/GenBank/DDBJ whole genome shotgun (WGS) entry which is preliminary data.</text>
</comment>
<keyword evidence="2" id="KW-1185">Reference proteome</keyword>
<dbReference type="EMBL" id="JAAMPI010001147">
    <property type="protein sequence ID" value="KAF4626461.1"/>
    <property type="molecule type" value="Genomic_DNA"/>
</dbReference>
<accession>A0A8H4RBW3</accession>
<reference evidence="1 2" key="1">
    <citation type="submission" date="2020-03" db="EMBL/GenBank/DDBJ databases">
        <title>Draft Genome Sequence of Cudoniella acicularis.</title>
        <authorList>
            <person name="Buettner E."/>
            <person name="Kellner H."/>
        </authorList>
    </citation>
    <scope>NUCLEOTIDE SEQUENCE [LARGE SCALE GENOMIC DNA]</scope>
    <source>
        <strain evidence="1 2">DSM 108380</strain>
    </source>
</reference>
<name>A0A8H4RBW3_9HELO</name>
<evidence type="ECO:0000313" key="1">
    <source>
        <dbReference type="EMBL" id="KAF4626461.1"/>
    </source>
</evidence>
<dbReference type="OrthoDB" id="5282002at2759"/>
<dbReference type="Proteomes" id="UP000566819">
    <property type="component" value="Unassembled WGS sequence"/>
</dbReference>
<organism evidence="1 2">
    <name type="scientific">Cudoniella acicularis</name>
    <dbReference type="NCBI Taxonomy" id="354080"/>
    <lineage>
        <taxon>Eukaryota</taxon>
        <taxon>Fungi</taxon>
        <taxon>Dikarya</taxon>
        <taxon>Ascomycota</taxon>
        <taxon>Pezizomycotina</taxon>
        <taxon>Leotiomycetes</taxon>
        <taxon>Helotiales</taxon>
        <taxon>Tricladiaceae</taxon>
        <taxon>Cudoniella</taxon>
    </lineage>
</organism>
<gene>
    <name evidence="1" type="ORF">G7Y89_g11691</name>
</gene>